<dbReference type="SUPFAM" id="SSF81901">
    <property type="entry name" value="HCP-like"/>
    <property type="match status" value="1"/>
</dbReference>
<protein>
    <submittedName>
        <fullName evidence="1">Sel1 repeat family protein</fullName>
    </submittedName>
</protein>
<proteinExistence type="predicted"/>
<dbReference type="SMART" id="SM00671">
    <property type="entry name" value="SEL1"/>
    <property type="match status" value="1"/>
</dbReference>
<keyword evidence="2" id="KW-1185">Reference proteome</keyword>
<sequence length="137" mass="15783">MIKHMIKMISSALLHSSDQEMQFTQPMILDAYNDYAQGEYFEHIADQHHQDFLQHQSNSQSDPSQVEYRNAMWNFLSAALRGHKEAQYRLGTGYLNGELGLPKNFSLAEFWLKKSADQGYSPANTALQKSYEEIVFS</sequence>
<dbReference type="InterPro" id="IPR011990">
    <property type="entry name" value="TPR-like_helical_dom_sf"/>
</dbReference>
<accession>A0ABX9TVE2</accession>
<dbReference type="Pfam" id="PF08238">
    <property type="entry name" value="Sel1"/>
    <property type="match status" value="1"/>
</dbReference>
<name>A0ABX9TVE2_9GAMM</name>
<gene>
    <name evidence="1" type="ORF">D9K81_09985</name>
</gene>
<dbReference type="RefSeq" id="WP_120373674.1">
    <property type="nucleotide sequence ID" value="NZ_RCHC01000009.1"/>
</dbReference>
<dbReference type="Gene3D" id="1.25.40.10">
    <property type="entry name" value="Tetratricopeptide repeat domain"/>
    <property type="match status" value="1"/>
</dbReference>
<dbReference type="Proteomes" id="UP000280271">
    <property type="component" value="Unassembled WGS sequence"/>
</dbReference>
<dbReference type="EMBL" id="RCHC01000009">
    <property type="protein sequence ID" value="RLL21553.1"/>
    <property type="molecule type" value="Genomic_DNA"/>
</dbReference>
<dbReference type="InterPro" id="IPR006597">
    <property type="entry name" value="Sel1-like"/>
</dbReference>
<comment type="caution">
    <text evidence="1">The sequence shown here is derived from an EMBL/GenBank/DDBJ whole genome shotgun (WGS) entry which is preliminary data.</text>
</comment>
<reference evidence="1 2" key="1">
    <citation type="submission" date="2018-09" db="EMBL/GenBank/DDBJ databases">
        <title>The draft genome of Acinetobacter sp. strains.</title>
        <authorList>
            <person name="Qin J."/>
            <person name="Feng Y."/>
            <person name="Zong Z."/>
        </authorList>
    </citation>
    <scope>NUCLEOTIDE SEQUENCE [LARGE SCALE GENOMIC DNA]</scope>
    <source>
        <strain evidence="1 2">WCHAc060005</strain>
    </source>
</reference>
<evidence type="ECO:0000313" key="2">
    <source>
        <dbReference type="Proteomes" id="UP000280271"/>
    </source>
</evidence>
<organism evidence="1 2">
    <name type="scientific">Acinetobacter chengduensis</name>
    <dbReference type="NCBI Taxonomy" id="2420890"/>
    <lineage>
        <taxon>Bacteria</taxon>
        <taxon>Pseudomonadati</taxon>
        <taxon>Pseudomonadota</taxon>
        <taxon>Gammaproteobacteria</taxon>
        <taxon>Moraxellales</taxon>
        <taxon>Moraxellaceae</taxon>
        <taxon>Acinetobacter</taxon>
    </lineage>
</organism>
<evidence type="ECO:0000313" key="1">
    <source>
        <dbReference type="EMBL" id="RLL21553.1"/>
    </source>
</evidence>